<dbReference type="InterPro" id="IPR034907">
    <property type="entry name" value="NDK-like_dom"/>
</dbReference>
<protein>
    <submittedName>
        <fullName evidence="10">NDK domain-containing protein</fullName>
    </submittedName>
</protein>
<dbReference type="Gene3D" id="3.30.70.141">
    <property type="entry name" value="Nucleoside diphosphate kinase-like domain"/>
    <property type="match status" value="1"/>
</dbReference>
<accession>A0A0N5ASY6</accession>
<organism evidence="9 10">
    <name type="scientific">Syphacia muris</name>
    <dbReference type="NCBI Taxonomy" id="451379"/>
    <lineage>
        <taxon>Eukaryota</taxon>
        <taxon>Metazoa</taxon>
        <taxon>Ecdysozoa</taxon>
        <taxon>Nematoda</taxon>
        <taxon>Chromadorea</taxon>
        <taxon>Rhabditida</taxon>
        <taxon>Spirurina</taxon>
        <taxon>Oxyuridomorpha</taxon>
        <taxon>Oxyuroidea</taxon>
        <taxon>Oxyuridae</taxon>
        <taxon>Syphacia</taxon>
    </lineage>
</organism>
<dbReference type="PRINTS" id="PR01243">
    <property type="entry name" value="NUCDPKINASE"/>
</dbReference>
<evidence type="ECO:0000313" key="9">
    <source>
        <dbReference type="Proteomes" id="UP000046393"/>
    </source>
</evidence>
<dbReference type="STRING" id="451379.A0A0N5ASY6"/>
<keyword evidence="4" id="KW-0418">Kinase</keyword>
<dbReference type="GO" id="GO:0006241">
    <property type="term" value="P:CTP biosynthetic process"/>
    <property type="evidence" value="ECO:0007669"/>
    <property type="project" value="InterPro"/>
</dbReference>
<evidence type="ECO:0000256" key="4">
    <source>
        <dbReference type="ARBA" id="ARBA00022777"/>
    </source>
</evidence>
<dbReference type="GO" id="GO:0006228">
    <property type="term" value="P:UTP biosynthetic process"/>
    <property type="evidence" value="ECO:0007669"/>
    <property type="project" value="InterPro"/>
</dbReference>
<dbReference type="PANTHER" id="PTHR46161:SF3">
    <property type="entry name" value="NUCLEOSIDE DIPHOSPHATE KINASE DDB_G0292928-RELATED"/>
    <property type="match status" value="1"/>
</dbReference>
<proteinExistence type="inferred from homology"/>
<dbReference type="SUPFAM" id="SSF54919">
    <property type="entry name" value="Nucleoside diphosphate kinase, NDK"/>
    <property type="match status" value="1"/>
</dbReference>
<dbReference type="SMART" id="SM00562">
    <property type="entry name" value="NDK"/>
    <property type="match status" value="1"/>
</dbReference>
<dbReference type="PROSITE" id="PS51374">
    <property type="entry name" value="NDPK_LIKE"/>
    <property type="match status" value="1"/>
</dbReference>
<dbReference type="GO" id="GO:0004550">
    <property type="term" value="F:nucleoside diphosphate kinase activity"/>
    <property type="evidence" value="ECO:0007669"/>
    <property type="project" value="InterPro"/>
</dbReference>
<evidence type="ECO:0000256" key="2">
    <source>
        <dbReference type="ARBA" id="ARBA00022679"/>
    </source>
</evidence>
<evidence type="ECO:0000256" key="6">
    <source>
        <dbReference type="PROSITE-ProRule" id="PRU00706"/>
    </source>
</evidence>
<evidence type="ECO:0000256" key="7">
    <source>
        <dbReference type="RuleBase" id="RU004011"/>
    </source>
</evidence>
<dbReference type="GO" id="GO:0005524">
    <property type="term" value="F:ATP binding"/>
    <property type="evidence" value="ECO:0007669"/>
    <property type="project" value="UniProtKB-KW"/>
</dbReference>
<feature type="domain" description="Nucleoside diphosphate kinase-like" evidence="8">
    <location>
        <begin position="2"/>
        <end position="134"/>
    </location>
</feature>
<name>A0A0N5ASY6_9BILA</name>
<dbReference type="InterPro" id="IPR036850">
    <property type="entry name" value="NDK-like_dom_sf"/>
</dbReference>
<dbReference type="AlphaFoldDB" id="A0A0N5ASY6"/>
<keyword evidence="3" id="KW-0547">Nucleotide-binding</keyword>
<evidence type="ECO:0000313" key="10">
    <source>
        <dbReference type="WBParaSite" id="SMUV_0000792201-mRNA-1"/>
    </source>
</evidence>
<keyword evidence="2" id="KW-0808">Transferase</keyword>
<comment type="caution">
    <text evidence="6">Lacks conserved residue(s) required for the propagation of feature annotation.</text>
</comment>
<dbReference type="Pfam" id="PF00334">
    <property type="entry name" value="NDK"/>
    <property type="match status" value="1"/>
</dbReference>
<comment type="similarity">
    <text evidence="1 6 7">Belongs to the NDK family.</text>
</comment>
<dbReference type="WBParaSite" id="SMUV_0000792201-mRNA-1">
    <property type="protein sequence ID" value="SMUV_0000792201-mRNA-1"/>
    <property type="gene ID" value="SMUV_0000792201"/>
</dbReference>
<keyword evidence="5" id="KW-0067">ATP-binding</keyword>
<evidence type="ECO:0000259" key="8">
    <source>
        <dbReference type="SMART" id="SM00562"/>
    </source>
</evidence>
<evidence type="ECO:0000256" key="3">
    <source>
        <dbReference type="ARBA" id="ARBA00022741"/>
    </source>
</evidence>
<dbReference type="PANTHER" id="PTHR46161">
    <property type="entry name" value="NUCLEOSIDE DIPHOSPHATE KINASE"/>
    <property type="match status" value="1"/>
</dbReference>
<dbReference type="Proteomes" id="UP000046393">
    <property type="component" value="Unplaced"/>
</dbReference>
<dbReference type="InterPro" id="IPR001564">
    <property type="entry name" value="Nucleoside_diP_kinase"/>
</dbReference>
<keyword evidence="9" id="KW-1185">Reference proteome</keyword>
<evidence type="ECO:0000256" key="5">
    <source>
        <dbReference type="ARBA" id="ARBA00022840"/>
    </source>
</evidence>
<reference evidence="10" key="1">
    <citation type="submission" date="2017-02" db="UniProtKB">
        <authorList>
            <consortium name="WormBaseParasite"/>
        </authorList>
    </citation>
    <scope>IDENTIFICATION</scope>
</reference>
<dbReference type="GO" id="GO:0006183">
    <property type="term" value="P:GTP biosynthetic process"/>
    <property type="evidence" value="ECO:0007669"/>
    <property type="project" value="InterPro"/>
</dbReference>
<sequence>MVKGKVKEILKNIVKNGLEIVGARRLQMDLTDATKLYSIHKDKFFYQRLIRHVTSGPVIVMELGCKDGNAIDRWRSLMGPSKMAKNLLPQNRSTLRSEFAISDTRNLVHGADSVQNAADEMSIFAPLPALDINSLLPAVDQL</sequence>
<evidence type="ECO:0000256" key="1">
    <source>
        <dbReference type="ARBA" id="ARBA00008142"/>
    </source>
</evidence>